<feature type="region of interest" description="Disordered" evidence="1">
    <location>
        <begin position="40"/>
        <end position="60"/>
    </location>
</feature>
<feature type="compositionally biased region" description="Polar residues" evidence="1">
    <location>
        <begin position="48"/>
        <end position="58"/>
    </location>
</feature>
<dbReference type="AlphaFoldDB" id="A0A1I6NXY3"/>
<feature type="domain" description="DUF7967" evidence="2">
    <location>
        <begin position="11"/>
        <end position="97"/>
    </location>
</feature>
<dbReference type="OrthoDB" id="156620at2157"/>
<dbReference type="Pfam" id="PF25921">
    <property type="entry name" value="DUF7967"/>
    <property type="match status" value="1"/>
</dbReference>
<accession>A0A1I6NXY3</accession>
<name>A0A1I6NXY3_9EURY</name>
<reference evidence="4" key="1">
    <citation type="submission" date="2016-10" db="EMBL/GenBank/DDBJ databases">
        <authorList>
            <person name="Varghese N."/>
            <person name="Submissions S."/>
        </authorList>
    </citation>
    <scope>NUCLEOTIDE SEQUENCE [LARGE SCALE GENOMIC DNA]</scope>
    <source>
        <strain evidence="4">DSM 22427</strain>
    </source>
</reference>
<dbReference type="RefSeq" id="WP_092900354.1">
    <property type="nucleotide sequence ID" value="NZ_FOZS01000001.1"/>
</dbReference>
<sequence length="97" mass="10915">MVAAQRKKKSDSTERCWLVERTFDDRNLVTIVYATPDGSRYHQRERSATSLREGSTVTAAADIDPDELEAVTDEETRARYAAEVERIASTHDPDDAV</sequence>
<organism evidence="3 4">
    <name type="scientific">Halostagnicola kamekurae</name>
    <dbReference type="NCBI Taxonomy" id="619731"/>
    <lineage>
        <taxon>Archaea</taxon>
        <taxon>Methanobacteriati</taxon>
        <taxon>Methanobacteriota</taxon>
        <taxon>Stenosarchaea group</taxon>
        <taxon>Halobacteria</taxon>
        <taxon>Halobacteriales</taxon>
        <taxon>Natrialbaceae</taxon>
        <taxon>Halostagnicola</taxon>
    </lineage>
</organism>
<evidence type="ECO:0000313" key="4">
    <source>
        <dbReference type="Proteomes" id="UP000199199"/>
    </source>
</evidence>
<dbReference type="Proteomes" id="UP000199199">
    <property type="component" value="Unassembled WGS sequence"/>
</dbReference>
<dbReference type="InterPro" id="IPR058273">
    <property type="entry name" value="DUF7967"/>
</dbReference>
<gene>
    <name evidence="3" type="ORF">SAMN04488556_0188</name>
</gene>
<dbReference type="EMBL" id="FOZS01000001">
    <property type="protein sequence ID" value="SFS32740.1"/>
    <property type="molecule type" value="Genomic_DNA"/>
</dbReference>
<proteinExistence type="predicted"/>
<protein>
    <recommendedName>
        <fullName evidence="2">DUF7967 domain-containing protein</fullName>
    </recommendedName>
</protein>
<evidence type="ECO:0000313" key="3">
    <source>
        <dbReference type="EMBL" id="SFS32740.1"/>
    </source>
</evidence>
<evidence type="ECO:0000256" key="1">
    <source>
        <dbReference type="SAM" id="MobiDB-lite"/>
    </source>
</evidence>
<keyword evidence="4" id="KW-1185">Reference proteome</keyword>
<evidence type="ECO:0000259" key="2">
    <source>
        <dbReference type="Pfam" id="PF25921"/>
    </source>
</evidence>